<dbReference type="InterPro" id="IPR002591">
    <property type="entry name" value="Phosphodiest/P_Trfase"/>
</dbReference>
<dbReference type="PANTHER" id="PTHR10151">
    <property type="entry name" value="ECTONUCLEOTIDE PYROPHOSPHATASE/PHOSPHODIESTERASE"/>
    <property type="match status" value="1"/>
</dbReference>
<dbReference type="Proteomes" id="UP001389717">
    <property type="component" value="Unassembled WGS sequence"/>
</dbReference>
<dbReference type="SUPFAM" id="SSF53649">
    <property type="entry name" value="Alkaline phosphatase-like"/>
    <property type="match status" value="1"/>
</dbReference>
<keyword evidence="2" id="KW-1185">Reference proteome</keyword>
<dbReference type="EMBL" id="JBBYAF010000033">
    <property type="protein sequence ID" value="MEL3973698.1"/>
    <property type="molecule type" value="Genomic_DNA"/>
</dbReference>
<dbReference type="Gene3D" id="3.40.720.10">
    <property type="entry name" value="Alkaline Phosphatase, subunit A"/>
    <property type="match status" value="1"/>
</dbReference>
<comment type="caution">
    <text evidence="1">The sequence shown here is derived from an EMBL/GenBank/DDBJ whole genome shotgun (WGS) entry which is preliminary data.</text>
</comment>
<protein>
    <submittedName>
        <fullName evidence="1">Alkaline phosphatase family protein</fullName>
    </submittedName>
</protein>
<dbReference type="RefSeq" id="WP_341985199.1">
    <property type="nucleotide sequence ID" value="NZ_JBBYAF010000033.1"/>
</dbReference>
<organism evidence="1 2">
    <name type="scientific">Rossellomorea oryzaecorticis</name>
    <dbReference type="NCBI Taxonomy" id="1396505"/>
    <lineage>
        <taxon>Bacteria</taxon>
        <taxon>Bacillati</taxon>
        <taxon>Bacillota</taxon>
        <taxon>Bacilli</taxon>
        <taxon>Bacillales</taxon>
        <taxon>Bacillaceae</taxon>
        <taxon>Rossellomorea</taxon>
    </lineage>
</organism>
<dbReference type="PROSITE" id="PS51257">
    <property type="entry name" value="PROKAR_LIPOPROTEIN"/>
    <property type="match status" value="1"/>
</dbReference>
<dbReference type="InterPro" id="IPR017850">
    <property type="entry name" value="Alkaline_phosphatase_core_sf"/>
</dbReference>
<sequence>MIKRLVVIFSFLIFAIGCTGSSQVSPLDTKRSFPLQTGSGSNPKVILLVIDSLMDKSLNKAIEDGKAPALEFLKKNGQYSTELVSSYPTMSVTIDSSLITGTYPDQHKIPGLVWFDDKERRIITYGNGLFEILKLGVSDFAKNGLYEYNNKDLSSNVKTIHEDLDDAGFKTASINALIYRGNHPHTLKVPGFISAAAKLPDEIQTMGPETLSLGVFSRENQENHHIVNRIGLNDSFAAEELIYLLKTNTLPSFTILYLPENDFTVHRKGPSTIKGIEDADKQLQNVLNSFPDWNDALDNLVWVVMGDSNQSIVKSNKKEALIDLRKELSEYNILELGEAVRPKDEIVITANERMAYLYILKEDIQLRQMAEKLQKESRISWIAWKDNEGINVISPDHQGELIFQPGGPYKDQYHQTWSVKGNIDILDMKVKENTISFGNYPDALARLYGAAESQKGRFLITDAKPGYEFIGESSPEHSGGGAHGSMHKADSMVPLIVSGTDKSIENLRIVDLKDWIIEVIQR</sequence>
<proteinExistence type="predicted"/>
<reference evidence="1 2" key="1">
    <citation type="submission" date="2024-04" db="EMBL/GenBank/DDBJ databases">
        <title>Bacillus oryzaecorticis sp. nov., a moderately halophilic bacterium isolated from rice husks.</title>
        <authorList>
            <person name="Zhu H.-S."/>
        </authorList>
    </citation>
    <scope>NUCLEOTIDE SEQUENCE [LARGE SCALE GENOMIC DNA]</scope>
    <source>
        <strain evidence="1 2">ZC255</strain>
    </source>
</reference>
<evidence type="ECO:0000313" key="1">
    <source>
        <dbReference type="EMBL" id="MEL3973698.1"/>
    </source>
</evidence>
<gene>
    <name evidence="1" type="ORF">AAEO50_15530</name>
</gene>
<evidence type="ECO:0000313" key="2">
    <source>
        <dbReference type="Proteomes" id="UP001389717"/>
    </source>
</evidence>
<dbReference type="PANTHER" id="PTHR10151:SF120">
    <property type="entry name" value="BIS(5'-ADENOSYL)-TRIPHOSPHATASE"/>
    <property type="match status" value="1"/>
</dbReference>
<name>A0ABU9KFQ4_9BACI</name>
<accession>A0ABU9KFQ4</accession>
<dbReference type="Pfam" id="PF01663">
    <property type="entry name" value="Phosphodiest"/>
    <property type="match status" value="1"/>
</dbReference>